<keyword evidence="4 6" id="KW-0342">GTP-binding</keyword>
<dbReference type="FunFam" id="3.40.50.300:FF:000692">
    <property type="entry name" value="Guanine nucleotide-binding protein subunit alpha"/>
    <property type="match status" value="1"/>
</dbReference>
<feature type="binding site" evidence="7">
    <location>
        <position position="192"/>
    </location>
    <ligand>
        <name>Mg(2+)</name>
        <dbReference type="ChEBI" id="CHEBI:18420"/>
    </ligand>
</feature>
<dbReference type="PANTHER" id="PTHR10218:SF242">
    <property type="entry name" value="GUANINE NUCLEOTIDE-BINDING PROTEIN ALPHA-1 SUBUNIT"/>
    <property type="match status" value="1"/>
</dbReference>
<dbReference type="OrthoDB" id="5817230at2759"/>
<dbReference type="GO" id="GO:0003924">
    <property type="term" value="F:GTPase activity"/>
    <property type="evidence" value="ECO:0007669"/>
    <property type="project" value="EnsemblFungi"/>
</dbReference>
<dbReference type="GeneID" id="19109864"/>
<keyword evidence="2 7" id="KW-0479">Metal-binding</keyword>
<dbReference type="SMART" id="SM00275">
    <property type="entry name" value="G_alpha"/>
    <property type="match status" value="1"/>
</dbReference>
<dbReference type="GO" id="GO:0046872">
    <property type="term" value="F:metal ion binding"/>
    <property type="evidence" value="ECO:0007669"/>
    <property type="project" value="UniProtKB-KW"/>
</dbReference>
<feature type="binding site" evidence="6">
    <location>
        <begin position="186"/>
        <end position="192"/>
    </location>
    <ligand>
        <name>GTP</name>
        <dbReference type="ChEBI" id="CHEBI:37565"/>
    </ligand>
</feature>
<keyword evidence="5" id="KW-0807">Transducer</keyword>
<dbReference type="Gene3D" id="3.40.50.300">
    <property type="entry name" value="P-loop containing nucleotide triphosphate hydrolases"/>
    <property type="match status" value="1"/>
</dbReference>
<comment type="similarity">
    <text evidence="1">Belongs to the G-alpha family. G(q) subfamily.</text>
</comment>
<dbReference type="SUPFAM" id="SSF52540">
    <property type="entry name" value="P-loop containing nucleoside triphosphate hydrolases"/>
    <property type="match status" value="1"/>
</dbReference>
<dbReference type="RefSeq" id="XP_007673440.1">
    <property type="nucleotide sequence ID" value="XM_007675250.1"/>
</dbReference>
<dbReference type="InterPro" id="IPR027417">
    <property type="entry name" value="P-loop_NTPase"/>
</dbReference>
<organism evidence="8 9">
    <name type="scientific">Baudoinia panamericana (strain UAMH 10762)</name>
    <name type="common">Angels' share fungus</name>
    <name type="synonym">Baudoinia compniacensis (strain UAMH 10762)</name>
    <dbReference type="NCBI Taxonomy" id="717646"/>
    <lineage>
        <taxon>Eukaryota</taxon>
        <taxon>Fungi</taxon>
        <taxon>Dikarya</taxon>
        <taxon>Ascomycota</taxon>
        <taxon>Pezizomycotina</taxon>
        <taxon>Dothideomycetes</taxon>
        <taxon>Dothideomycetidae</taxon>
        <taxon>Mycosphaerellales</taxon>
        <taxon>Teratosphaeriaceae</taxon>
        <taxon>Baudoinia</taxon>
    </lineage>
</organism>
<dbReference type="InterPro" id="IPR011025">
    <property type="entry name" value="GproteinA_insert"/>
</dbReference>
<dbReference type="PANTHER" id="PTHR10218">
    <property type="entry name" value="GTP-BINDING PROTEIN ALPHA SUBUNIT"/>
    <property type="match status" value="1"/>
</dbReference>
<dbReference type="EMBL" id="KB445552">
    <property type="protein sequence ID" value="EMC98826.1"/>
    <property type="molecule type" value="Genomic_DNA"/>
</dbReference>
<accession>M2MPX8</accession>
<dbReference type="eggNOG" id="KOG0082">
    <property type="taxonomic scope" value="Eukaryota"/>
</dbReference>
<feature type="binding site" evidence="6">
    <location>
        <begin position="211"/>
        <end position="215"/>
    </location>
    <ligand>
        <name>GTP</name>
        <dbReference type="ChEBI" id="CHEBI:37565"/>
    </ligand>
</feature>
<dbReference type="Gene3D" id="1.10.400.10">
    <property type="entry name" value="GI Alpha 1, domain 2-like"/>
    <property type="match status" value="1"/>
</dbReference>
<evidence type="ECO:0008006" key="10">
    <source>
        <dbReference type="Google" id="ProtNLM"/>
    </source>
</evidence>
<dbReference type="GO" id="GO:0090726">
    <property type="term" value="C:cortical dynamic polarity patch"/>
    <property type="evidence" value="ECO:0007669"/>
    <property type="project" value="EnsemblFungi"/>
</dbReference>
<dbReference type="InterPro" id="IPR001019">
    <property type="entry name" value="Gprotein_alpha_su"/>
</dbReference>
<gene>
    <name evidence="8" type="ORF">BAUCODRAFT_22161</name>
</gene>
<feature type="binding site" evidence="6">
    <location>
        <position position="339"/>
    </location>
    <ligand>
        <name>GTP</name>
        <dbReference type="ChEBI" id="CHEBI:37565"/>
    </ligand>
</feature>
<feature type="binding site" evidence="7">
    <location>
        <position position="47"/>
    </location>
    <ligand>
        <name>Mg(2+)</name>
        <dbReference type="ChEBI" id="CHEBI:18420"/>
    </ligand>
</feature>
<reference evidence="8 9" key="1">
    <citation type="journal article" date="2012" name="PLoS Pathog.">
        <title>Diverse lifestyles and strategies of plant pathogenesis encoded in the genomes of eighteen Dothideomycetes fungi.</title>
        <authorList>
            <person name="Ohm R.A."/>
            <person name="Feau N."/>
            <person name="Henrissat B."/>
            <person name="Schoch C.L."/>
            <person name="Horwitz B.A."/>
            <person name="Barry K.W."/>
            <person name="Condon B.J."/>
            <person name="Copeland A.C."/>
            <person name="Dhillon B."/>
            <person name="Glaser F."/>
            <person name="Hesse C.N."/>
            <person name="Kosti I."/>
            <person name="LaButti K."/>
            <person name="Lindquist E.A."/>
            <person name="Lucas S."/>
            <person name="Salamov A.A."/>
            <person name="Bradshaw R.E."/>
            <person name="Ciuffetti L."/>
            <person name="Hamelin R.C."/>
            <person name="Kema G.H.J."/>
            <person name="Lawrence C."/>
            <person name="Scott J.A."/>
            <person name="Spatafora J.W."/>
            <person name="Turgeon B.G."/>
            <person name="de Wit P.J.G.M."/>
            <person name="Zhong S."/>
            <person name="Goodwin S.B."/>
            <person name="Grigoriev I.V."/>
        </authorList>
    </citation>
    <scope>NUCLEOTIDE SEQUENCE [LARGE SCALE GENOMIC DNA]</scope>
    <source>
        <strain evidence="8 9">UAMH 10762</strain>
    </source>
</reference>
<protein>
    <recommendedName>
        <fullName evidence="10">G protein alpha subunit</fullName>
    </recommendedName>
</protein>
<evidence type="ECO:0000313" key="9">
    <source>
        <dbReference type="Proteomes" id="UP000011761"/>
    </source>
</evidence>
<name>M2MPX8_BAUPA</name>
<dbReference type="OMA" id="INYGHPD"/>
<evidence type="ECO:0000256" key="4">
    <source>
        <dbReference type="ARBA" id="ARBA00023134"/>
    </source>
</evidence>
<dbReference type="GO" id="GO:0005525">
    <property type="term" value="F:GTP binding"/>
    <property type="evidence" value="ECO:0007669"/>
    <property type="project" value="UniProtKB-KW"/>
</dbReference>
<keyword evidence="3 6" id="KW-0547">Nucleotide-binding</keyword>
<evidence type="ECO:0000256" key="3">
    <source>
        <dbReference type="ARBA" id="ARBA00022741"/>
    </source>
</evidence>
<dbReference type="PROSITE" id="PS51882">
    <property type="entry name" value="G_ALPHA"/>
    <property type="match status" value="1"/>
</dbReference>
<dbReference type="GO" id="GO:0031683">
    <property type="term" value="F:G-protein beta/gamma-subunit complex binding"/>
    <property type="evidence" value="ECO:0007669"/>
    <property type="project" value="InterPro"/>
</dbReference>
<dbReference type="GO" id="GO:0180040">
    <property type="term" value="P:negative regulation of pheromone response MAPK cascade"/>
    <property type="evidence" value="ECO:0007669"/>
    <property type="project" value="EnsemblFungi"/>
</dbReference>
<evidence type="ECO:0000256" key="7">
    <source>
        <dbReference type="PIRSR" id="PIRSR601019-2"/>
    </source>
</evidence>
<evidence type="ECO:0000256" key="6">
    <source>
        <dbReference type="PIRSR" id="PIRSR601019-1"/>
    </source>
</evidence>
<dbReference type="GO" id="GO:0000750">
    <property type="term" value="P:pheromone-dependent signal transduction involved in conjugation with cellular fusion"/>
    <property type="evidence" value="ECO:0007669"/>
    <property type="project" value="TreeGrafter"/>
</dbReference>
<evidence type="ECO:0000313" key="8">
    <source>
        <dbReference type="EMBL" id="EMC98826.1"/>
    </source>
</evidence>
<evidence type="ECO:0000256" key="2">
    <source>
        <dbReference type="ARBA" id="ARBA00022723"/>
    </source>
</evidence>
<dbReference type="PRINTS" id="PR00318">
    <property type="entry name" value="GPROTEINA"/>
</dbReference>
<keyword evidence="7" id="KW-0460">Magnesium</keyword>
<sequence>MCFGNGNKEDPEAAKSRAIEKQLREDQRKMSKEVKLLLLGAGESGKSTVLKQMRLIHTKGFNLPERQQWKVTIFQNLLHAFQVVFGAMEEQEVDFADETNIVRTIGQAQHNARFAEIIAADPEIGPEDVMPLDCLNAFRSLWRDEGVQHAIKKGNEYALHDNLTYYFSDIDRLFAKDYIPTDQDILRARLRTTGITETIFDTGNLTYRMFDVGGQRSERKKWIHVFDNVQVVLFLVAISGYDHVLVEDRNGNQMHEALMLFESIANSKYFEKAALILFLNKIDLFREKIQSGIAPIREQFPDYTGGDRDVEAGQDFFARKFRNLVRDPSKEAYVHYTNATDTNLLDKTMKSVQDMIVQRNLHQLML</sequence>
<dbReference type="CDD" id="cd00066">
    <property type="entry name" value="G-alpha"/>
    <property type="match status" value="1"/>
</dbReference>
<dbReference type="AlphaFoldDB" id="M2MPX8"/>
<dbReference type="GO" id="GO:0001664">
    <property type="term" value="F:G protein-coupled receptor binding"/>
    <property type="evidence" value="ECO:0007669"/>
    <property type="project" value="TreeGrafter"/>
</dbReference>
<proteinExistence type="inferred from homology"/>
<dbReference type="Proteomes" id="UP000011761">
    <property type="component" value="Unassembled WGS sequence"/>
</dbReference>
<feature type="binding site" evidence="6">
    <location>
        <begin position="280"/>
        <end position="283"/>
    </location>
    <ligand>
        <name>GTP</name>
        <dbReference type="ChEBI" id="CHEBI:37565"/>
    </ligand>
</feature>
<evidence type="ECO:0000256" key="5">
    <source>
        <dbReference type="ARBA" id="ARBA00023224"/>
    </source>
</evidence>
<dbReference type="KEGG" id="bcom:BAUCODRAFT_22161"/>
<dbReference type="Pfam" id="PF00503">
    <property type="entry name" value="G-alpha"/>
    <property type="match status" value="1"/>
</dbReference>
<dbReference type="FunFam" id="3.40.50.300:FF:000051">
    <property type="entry name" value="Guanine nucleotide-binding protein subunit alpha"/>
    <property type="match status" value="1"/>
</dbReference>
<dbReference type="GO" id="GO:0005834">
    <property type="term" value="C:heterotrimeric G-protein complex"/>
    <property type="evidence" value="ECO:0007669"/>
    <property type="project" value="TreeGrafter"/>
</dbReference>
<feature type="binding site" evidence="6">
    <location>
        <begin position="43"/>
        <end position="48"/>
    </location>
    <ligand>
        <name>GTP</name>
        <dbReference type="ChEBI" id="CHEBI:37565"/>
    </ligand>
</feature>
<dbReference type="SUPFAM" id="SSF47895">
    <property type="entry name" value="Transducin (alpha subunit), insertion domain"/>
    <property type="match status" value="1"/>
</dbReference>
<dbReference type="HOGENOM" id="CLU_014184_6_0_1"/>
<evidence type="ECO:0000256" key="1">
    <source>
        <dbReference type="ARBA" id="ARBA00007976"/>
    </source>
</evidence>
<dbReference type="GO" id="GO:0007186">
    <property type="term" value="P:G protein-coupled receptor signaling pathway"/>
    <property type="evidence" value="ECO:0007669"/>
    <property type="project" value="InterPro"/>
</dbReference>
<dbReference type="STRING" id="717646.M2MPX8"/>
<keyword evidence="9" id="KW-1185">Reference proteome</keyword>